<dbReference type="SUPFAM" id="SSF56801">
    <property type="entry name" value="Acetyl-CoA synthetase-like"/>
    <property type="match status" value="1"/>
</dbReference>
<proteinExistence type="predicted"/>
<dbReference type="GO" id="GO:0005524">
    <property type="term" value="F:ATP binding"/>
    <property type="evidence" value="ECO:0007669"/>
    <property type="project" value="UniProtKB-KW"/>
</dbReference>
<evidence type="ECO:0000313" key="5">
    <source>
        <dbReference type="Proteomes" id="UP001238179"/>
    </source>
</evidence>
<gene>
    <name evidence="4" type="ORF">METEAL_11650</name>
</gene>
<dbReference type="AlphaFoldDB" id="A0AA48K888"/>
<evidence type="ECO:0000259" key="3">
    <source>
        <dbReference type="Pfam" id="PF00501"/>
    </source>
</evidence>
<reference evidence="5" key="1">
    <citation type="journal article" date="2023" name="Int. J. Syst. Evol. Microbiol.">
        <title>Mesoterricola silvestris gen. nov., sp. nov., Mesoterricola sediminis sp. nov., Geothrix oryzae sp. nov., Geothrix edaphica sp. nov., Geothrix rubra sp. nov., and Geothrix limicola sp. nov., six novel members of Acidobacteriota isolated from soils.</title>
        <authorList>
            <person name="Itoh H."/>
            <person name="Sugisawa Y."/>
            <person name="Mise K."/>
            <person name="Xu Z."/>
            <person name="Kuniyasu M."/>
            <person name="Ushijima N."/>
            <person name="Kawano K."/>
            <person name="Kobayashi E."/>
            <person name="Shiratori Y."/>
            <person name="Masuda Y."/>
            <person name="Senoo K."/>
        </authorList>
    </citation>
    <scope>NUCLEOTIDE SEQUENCE [LARGE SCALE GENOMIC DNA]</scope>
    <source>
        <strain evidence="5">W79</strain>
    </source>
</reference>
<name>A0AA48K888_9BACT</name>
<keyword evidence="5" id="KW-1185">Reference proteome</keyword>
<dbReference type="InterPro" id="IPR042099">
    <property type="entry name" value="ANL_N_sf"/>
</dbReference>
<dbReference type="GO" id="GO:0016020">
    <property type="term" value="C:membrane"/>
    <property type="evidence" value="ECO:0007669"/>
    <property type="project" value="TreeGrafter"/>
</dbReference>
<dbReference type="PROSITE" id="PS00455">
    <property type="entry name" value="AMP_BINDING"/>
    <property type="match status" value="1"/>
</dbReference>
<dbReference type="InterPro" id="IPR020845">
    <property type="entry name" value="AMP-binding_CS"/>
</dbReference>
<evidence type="ECO:0000256" key="2">
    <source>
        <dbReference type="ARBA" id="ARBA00022840"/>
    </source>
</evidence>
<dbReference type="GO" id="GO:0004467">
    <property type="term" value="F:long-chain fatty acid-CoA ligase activity"/>
    <property type="evidence" value="ECO:0007669"/>
    <property type="project" value="TreeGrafter"/>
</dbReference>
<accession>A0AA48K888</accession>
<keyword evidence="2" id="KW-0067">ATP-binding</keyword>
<organism evidence="4 5">
    <name type="scientific">Mesoterricola silvestris</name>
    <dbReference type="NCBI Taxonomy" id="2927979"/>
    <lineage>
        <taxon>Bacteria</taxon>
        <taxon>Pseudomonadati</taxon>
        <taxon>Acidobacteriota</taxon>
        <taxon>Holophagae</taxon>
        <taxon>Holophagales</taxon>
        <taxon>Holophagaceae</taxon>
        <taxon>Mesoterricola</taxon>
    </lineage>
</organism>
<dbReference type="InterPro" id="IPR000873">
    <property type="entry name" value="AMP-dep_synth/lig_dom"/>
</dbReference>
<sequence>MRQDFHLVRYLREQAPLRGSKVALRCHGEGMTVTWAELGARMDGVARGLIRLGHAPREMVGLCGRNMPEWTLSDLGILQARGVPVPLYPTSNVDQATFILRDAGIRILFAGEQPQVDLGIELLARGEIAHLVALDPAVDLRGCPQAITFQGLLDLGADPATAAELEARIAGFSMDDLYTLVYTSGTTGQPKGVMLDQANLAAAMHIHDLRLKVGPDDVSLCMLPLCHIFERAWTAYLLYRGAEVVYLRDPQTVVAAIGVVRPTLMCSVPRVYEKAYAGIQARMAKAGWPMAALFGWAMAVGIEATRLRIDGKAPGPWLRFRHGVADALVLRKIRNLFGGRCRFLPVAGASLADDVNLFFQAVGLKLKYGYGLSETFATVSCWEDGSMPLGTIGRPMEGLEVRLGEENELQVKGPTVMRGYYKRPEETAQVMTADGFLRTGDAGAMDAAGNLIFTERIKELMKTSNGQYVAPQRVEGTLAKDAFIEQVAVIADSRNFVSALIVPYFDRLEEYARSAGVAYRSPAELLRNSKVMEFFESRIRELQKGLAKYEQVKKFTLLSRPFSMDLGEITPTLKLRRKYIEKAFRAEIEAMYSALPGLPGTPEAGN</sequence>
<protein>
    <submittedName>
        <fullName evidence="4">Long-chain-fatty-acid--CoA ligase</fullName>
    </submittedName>
</protein>
<dbReference type="PANTHER" id="PTHR43272">
    <property type="entry name" value="LONG-CHAIN-FATTY-ACID--COA LIGASE"/>
    <property type="match status" value="1"/>
</dbReference>
<dbReference type="Pfam" id="PF00501">
    <property type="entry name" value="AMP-binding"/>
    <property type="match status" value="1"/>
</dbReference>
<dbReference type="Pfam" id="PF23562">
    <property type="entry name" value="AMP-binding_C_3"/>
    <property type="match status" value="1"/>
</dbReference>
<dbReference type="CDD" id="cd05907">
    <property type="entry name" value="VL_LC_FACS_like"/>
    <property type="match status" value="1"/>
</dbReference>
<keyword evidence="1" id="KW-0547">Nucleotide-binding</keyword>
<dbReference type="Gene3D" id="3.40.50.12780">
    <property type="entry name" value="N-terminal domain of ligase-like"/>
    <property type="match status" value="1"/>
</dbReference>
<dbReference type="PANTHER" id="PTHR43272:SF33">
    <property type="entry name" value="AMP-BINDING DOMAIN-CONTAINING PROTEIN-RELATED"/>
    <property type="match status" value="1"/>
</dbReference>
<evidence type="ECO:0000256" key="1">
    <source>
        <dbReference type="ARBA" id="ARBA00022741"/>
    </source>
</evidence>
<evidence type="ECO:0000313" key="4">
    <source>
        <dbReference type="EMBL" id="BDU71991.1"/>
    </source>
</evidence>
<keyword evidence="4" id="KW-0436">Ligase</keyword>
<dbReference type="EMBL" id="AP027080">
    <property type="protein sequence ID" value="BDU71991.1"/>
    <property type="molecule type" value="Genomic_DNA"/>
</dbReference>
<feature type="domain" description="AMP-dependent synthetase/ligase" evidence="3">
    <location>
        <begin position="12"/>
        <end position="421"/>
    </location>
</feature>
<dbReference type="Proteomes" id="UP001238179">
    <property type="component" value="Chromosome"/>
</dbReference>
<dbReference type="KEGG" id="msil:METEAL_11650"/>